<name>A0AAV7KH82_9METZ</name>
<dbReference type="InterPro" id="IPR028426">
    <property type="entry name" value="Huntingtin_fam"/>
</dbReference>
<proteinExistence type="predicted"/>
<organism evidence="1 2">
    <name type="scientific">Oopsacas minuta</name>
    <dbReference type="NCBI Taxonomy" id="111878"/>
    <lineage>
        <taxon>Eukaryota</taxon>
        <taxon>Metazoa</taxon>
        <taxon>Porifera</taxon>
        <taxon>Hexactinellida</taxon>
        <taxon>Hexasterophora</taxon>
        <taxon>Lyssacinosida</taxon>
        <taxon>Leucopsacidae</taxon>
        <taxon>Oopsacas</taxon>
    </lineage>
</organism>
<keyword evidence="2" id="KW-1185">Reference proteome</keyword>
<dbReference type="InterPro" id="IPR024613">
    <property type="entry name" value="Huntingtin_N_HEAT_rpt-2"/>
</dbReference>
<dbReference type="PANTHER" id="PTHR10170">
    <property type="entry name" value="HUNTINGTON DISEASE PROTEIN"/>
    <property type="match status" value="1"/>
</dbReference>
<protein>
    <submittedName>
        <fullName evidence="1">Uncharacterized protein</fullName>
    </submittedName>
</protein>
<dbReference type="Proteomes" id="UP001165289">
    <property type="component" value="Unassembled WGS sequence"/>
</dbReference>
<evidence type="ECO:0000313" key="2">
    <source>
        <dbReference type="Proteomes" id="UP001165289"/>
    </source>
</evidence>
<dbReference type="AlphaFoldDB" id="A0AAV7KH82"/>
<dbReference type="Pfam" id="PF12372">
    <property type="entry name" value="Htt_N-HEAT"/>
    <property type="match status" value="1"/>
</dbReference>
<dbReference type="PANTHER" id="PTHR10170:SF10">
    <property type="entry name" value="HUNTINGTIN"/>
    <property type="match status" value="1"/>
</dbReference>
<reference evidence="1 2" key="1">
    <citation type="journal article" date="2023" name="BMC Biol.">
        <title>The compact genome of the sponge Oopsacas minuta (Hexactinellida) is lacking key metazoan core genes.</title>
        <authorList>
            <person name="Santini S."/>
            <person name="Schenkelaars Q."/>
            <person name="Jourda C."/>
            <person name="Duchesne M."/>
            <person name="Belahbib H."/>
            <person name="Rocher C."/>
            <person name="Selva M."/>
            <person name="Riesgo A."/>
            <person name="Vervoort M."/>
            <person name="Leys S.P."/>
            <person name="Kodjabachian L."/>
            <person name="Le Bivic A."/>
            <person name="Borchiellini C."/>
            <person name="Claverie J.M."/>
            <person name="Renard E."/>
        </authorList>
    </citation>
    <scope>NUCLEOTIDE SEQUENCE [LARGE SCALE GENOMIC DNA]</scope>
    <source>
        <strain evidence="1">SPO-2</strain>
    </source>
</reference>
<comment type="caution">
    <text evidence="1">The sequence shown here is derived from an EMBL/GenBank/DDBJ whole genome shotgun (WGS) entry which is preliminary data.</text>
</comment>
<gene>
    <name evidence="1" type="ORF">LOD99_14605</name>
</gene>
<dbReference type="InterPro" id="IPR016024">
    <property type="entry name" value="ARM-type_fold"/>
</dbReference>
<dbReference type="EMBL" id="JAKMXF010000055">
    <property type="protein sequence ID" value="KAI6659681.1"/>
    <property type="molecule type" value="Genomic_DNA"/>
</dbReference>
<evidence type="ECO:0000313" key="1">
    <source>
        <dbReference type="EMBL" id="KAI6659681.1"/>
    </source>
</evidence>
<dbReference type="SUPFAM" id="SSF48371">
    <property type="entry name" value="ARM repeat"/>
    <property type="match status" value="1"/>
</dbReference>
<sequence length="136" mass="15557">MFSHTDPTTLEKTCILAASFIKHYLMKVYSHSIESERNFFSIFPHLLKTLLRLLKSTDAMAVRASCLAMKCCLPELLHYCYSGLVVQAIKEYMNVRFHSFWLVRVELCSLLSVINWSGLAMLEATSTNNCSLQVLE</sequence>
<dbReference type="GO" id="GO:0005737">
    <property type="term" value="C:cytoplasm"/>
    <property type="evidence" value="ECO:0007669"/>
    <property type="project" value="TreeGrafter"/>
</dbReference>
<accession>A0AAV7KH82</accession>